<keyword evidence="2" id="KW-1185">Reference proteome</keyword>
<dbReference type="AlphaFoldDB" id="A0A433QM04"/>
<protein>
    <submittedName>
        <fullName evidence="1">Uncharacterized protein</fullName>
    </submittedName>
</protein>
<reference evidence="1 2" key="1">
    <citation type="journal article" date="2018" name="New Phytol.">
        <title>Phylogenomics of Endogonaceae and evolution of mycorrhizas within Mucoromycota.</title>
        <authorList>
            <person name="Chang Y."/>
            <person name="Desiro A."/>
            <person name="Na H."/>
            <person name="Sandor L."/>
            <person name="Lipzen A."/>
            <person name="Clum A."/>
            <person name="Barry K."/>
            <person name="Grigoriev I.V."/>
            <person name="Martin F.M."/>
            <person name="Stajich J.E."/>
            <person name="Smith M.E."/>
            <person name="Bonito G."/>
            <person name="Spatafora J.W."/>
        </authorList>
    </citation>
    <scope>NUCLEOTIDE SEQUENCE [LARGE SCALE GENOMIC DNA]</scope>
    <source>
        <strain evidence="1 2">AD002</strain>
    </source>
</reference>
<accession>A0A433QM04</accession>
<comment type="caution">
    <text evidence="1">The sequence shown here is derived from an EMBL/GenBank/DDBJ whole genome shotgun (WGS) entry which is preliminary data.</text>
</comment>
<sequence length="225" mass="25092">MLRFLGNPARGCWTSGSARRLGNVALLSVDDVHRLLRNIGIREQGCSQFRRQSRAEARHQVVLLKCRIGFEQVLVRSPVLHFLSIHRFDNGHIFGESESKGMSGGFVNPHIGSASPPKPPYYAQLQLARYISPDEFGNIHKSLEVYYNFRQTPNVGLVTMDPLPVVFVSVFGIDDIGGIDAICLFLVGRVILPFFPSLQVGDRSIYPFGQEIQLTRASVQEPSLV</sequence>
<name>A0A433QM04_9FUNG</name>
<gene>
    <name evidence="1" type="ORF">BC938DRAFT_478947</name>
</gene>
<dbReference type="Proteomes" id="UP000274822">
    <property type="component" value="Unassembled WGS sequence"/>
</dbReference>
<dbReference type="EMBL" id="RBNJ01003564">
    <property type="protein sequence ID" value="RUS30795.1"/>
    <property type="molecule type" value="Genomic_DNA"/>
</dbReference>
<proteinExistence type="predicted"/>
<evidence type="ECO:0000313" key="2">
    <source>
        <dbReference type="Proteomes" id="UP000274822"/>
    </source>
</evidence>
<evidence type="ECO:0000313" key="1">
    <source>
        <dbReference type="EMBL" id="RUS30795.1"/>
    </source>
</evidence>
<organism evidence="1 2">
    <name type="scientific">Jimgerdemannia flammicorona</name>
    <dbReference type="NCBI Taxonomy" id="994334"/>
    <lineage>
        <taxon>Eukaryota</taxon>
        <taxon>Fungi</taxon>
        <taxon>Fungi incertae sedis</taxon>
        <taxon>Mucoromycota</taxon>
        <taxon>Mucoromycotina</taxon>
        <taxon>Endogonomycetes</taxon>
        <taxon>Endogonales</taxon>
        <taxon>Endogonaceae</taxon>
        <taxon>Jimgerdemannia</taxon>
    </lineage>
</organism>